<dbReference type="Proteomes" id="UP000299102">
    <property type="component" value="Unassembled WGS sequence"/>
</dbReference>
<evidence type="ECO:0000313" key="2">
    <source>
        <dbReference type="Proteomes" id="UP000299102"/>
    </source>
</evidence>
<comment type="caution">
    <text evidence="1">The sequence shown here is derived from an EMBL/GenBank/DDBJ whole genome shotgun (WGS) entry which is preliminary data.</text>
</comment>
<name>A0A4C1YCT8_EUMVA</name>
<reference evidence="1 2" key="1">
    <citation type="journal article" date="2019" name="Commun. Biol.">
        <title>The bagworm genome reveals a unique fibroin gene that provides high tensile strength.</title>
        <authorList>
            <person name="Kono N."/>
            <person name="Nakamura H."/>
            <person name="Ohtoshi R."/>
            <person name="Tomita M."/>
            <person name="Numata K."/>
            <person name="Arakawa K."/>
        </authorList>
    </citation>
    <scope>NUCLEOTIDE SEQUENCE [LARGE SCALE GENOMIC DNA]</scope>
</reference>
<dbReference type="AlphaFoldDB" id="A0A4C1YCT8"/>
<proteinExistence type="predicted"/>
<gene>
    <name evidence="1" type="ORF">EVAR_90358_1</name>
</gene>
<sequence length="96" mass="11000">MSWKTYLQGLSVRRGFQLEFYETRTSRDMKYPPDDYLLQPYNLSLQTVNLREKTIGSDSKSPGFSKNANLLWFLCGLGVSVVSKDVYGQGLHDDEV</sequence>
<protein>
    <submittedName>
        <fullName evidence="1">Uncharacterized protein</fullName>
    </submittedName>
</protein>
<accession>A0A4C1YCT8</accession>
<organism evidence="1 2">
    <name type="scientific">Eumeta variegata</name>
    <name type="common">Bagworm moth</name>
    <name type="synonym">Eumeta japonica</name>
    <dbReference type="NCBI Taxonomy" id="151549"/>
    <lineage>
        <taxon>Eukaryota</taxon>
        <taxon>Metazoa</taxon>
        <taxon>Ecdysozoa</taxon>
        <taxon>Arthropoda</taxon>
        <taxon>Hexapoda</taxon>
        <taxon>Insecta</taxon>
        <taxon>Pterygota</taxon>
        <taxon>Neoptera</taxon>
        <taxon>Endopterygota</taxon>
        <taxon>Lepidoptera</taxon>
        <taxon>Glossata</taxon>
        <taxon>Ditrysia</taxon>
        <taxon>Tineoidea</taxon>
        <taxon>Psychidae</taxon>
        <taxon>Oiketicinae</taxon>
        <taxon>Eumeta</taxon>
    </lineage>
</organism>
<dbReference type="EMBL" id="BGZK01001136">
    <property type="protein sequence ID" value="GBP72175.1"/>
    <property type="molecule type" value="Genomic_DNA"/>
</dbReference>
<evidence type="ECO:0000313" key="1">
    <source>
        <dbReference type="EMBL" id="GBP72175.1"/>
    </source>
</evidence>
<keyword evidence="2" id="KW-1185">Reference proteome</keyword>